<comment type="caution">
    <text evidence="2">The sequence shown here is derived from an EMBL/GenBank/DDBJ whole genome shotgun (WGS) entry which is preliminary data.</text>
</comment>
<dbReference type="SUPFAM" id="SSF46689">
    <property type="entry name" value="Homeodomain-like"/>
    <property type="match status" value="1"/>
</dbReference>
<dbReference type="EMBL" id="AFLV02000023">
    <property type="protein sequence ID" value="EKR65091.1"/>
    <property type="molecule type" value="Genomic_DNA"/>
</dbReference>
<dbReference type="Proteomes" id="UP000001338">
    <property type="component" value="Unassembled WGS sequence"/>
</dbReference>
<name>A0A828Z3X7_9LEPT</name>
<feature type="compositionally biased region" description="Basic and acidic residues" evidence="1">
    <location>
        <begin position="13"/>
        <end position="24"/>
    </location>
</feature>
<reference evidence="2 3" key="1">
    <citation type="submission" date="2012-10" db="EMBL/GenBank/DDBJ databases">
        <authorList>
            <person name="Harkins D.M."/>
            <person name="Durkin A.S."/>
            <person name="Brinkac L.M."/>
            <person name="Haft D.H."/>
            <person name="Selengut J.D."/>
            <person name="Sanka R."/>
            <person name="DePew J."/>
            <person name="Purushe J."/>
            <person name="Whelen A.C."/>
            <person name="Vinetz J.M."/>
            <person name="Sutton G.G."/>
            <person name="Nierman W.C."/>
            <person name="Fouts D.E."/>
        </authorList>
    </citation>
    <scope>NUCLEOTIDE SEQUENCE [LARGE SCALE GENOMIC DNA]</scope>
    <source>
        <strain evidence="2 3">2006001853</strain>
    </source>
</reference>
<gene>
    <name evidence="2" type="ORF">LEP1GSC036_0288</name>
</gene>
<proteinExistence type="predicted"/>
<sequence>MNLPRMSRQGLAKAKDKNMARKPQYDEEFKKNTIELLIKPRKSMTQISKDLGVFVNTLINWKKKYLTDDGPFQYELRAENERLRKELMEVKEREILKKSAVIFLKPRK</sequence>
<dbReference type="AlphaFoldDB" id="A0A828Z3X7"/>
<evidence type="ECO:0000313" key="2">
    <source>
        <dbReference type="EMBL" id="EKR65091.1"/>
    </source>
</evidence>
<evidence type="ECO:0000313" key="3">
    <source>
        <dbReference type="Proteomes" id="UP000001338"/>
    </source>
</evidence>
<dbReference type="Gene3D" id="1.10.10.60">
    <property type="entry name" value="Homeodomain-like"/>
    <property type="match status" value="1"/>
</dbReference>
<protein>
    <submittedName>
        <fullName evidence="2">Transposase</fullName>
    </submittedName>
</protein>
<organism evidence="2 3">
    <name type="scientific">Leptospira weilii str. 2006001853</name>
    <dbReference type="NCBI Taxonomy" id="1001589"/>
    <lineage>
        <taxon>Bacteria</taxon>
        <taxon>Pseudomonadati</taxon>
        <taxon>Spirochaetota</taxon>
        <taxon>Spirochaetia</taxon>
        <taxon>Leptospirales</taxon>
        <taxon>Leptospiraceae</taxon>
        <taxon>Leptospira</taxon>
    </lineage>
</organism>
<dbReference type="GO" id="GO:0003677">
    <property type="term" value="F:DNA binding"/>
    <property type="evidence" value="ECO:0007669"/>
    <property type="project" value="InterPro"/>
</dbReference>
<feature type="region of interest" description="Disordered" evidence="1">
    <location>
        <begin position="1"/>
        <end position="24"/>
    </location>
</feature>
<evidence type="ECO:0000256" key="1">
    <source>
        <dbReference type="SAM" id="MobiDB-lite"/>
    </source>
</evidence>
<dbReference type="InterPro" id="IPR002514">
    <property type="entry name" value="Transposase_8"/>
</dbReference>
<dbReference type="GO" id="GO:0006313">
    <property type="term" value="P:DNA transposition"/>
    <property type="evidence" value="ECO:0007669"/>
    <property type="project" value="InterPro"/>
</dbReference>
<dbReference type="InterPro" id="IPR009057">
    <property type="entry name" value="Homeodomain-like_sf"/>
</dbReference>
<dbReference type="GO" id="GO:0004803">
    <property type="term" value="F:transposase activity"/>
    <property type="evidence" value="ECO:0007669"/>
    <property type="project" value="InterPro"/>
</dbReference>
<dbReference type="Pfam" id="PF01527">
    <property type="entry name" value="HTH_Tnp_1"/>
    <property type="match status" value="1"/>
</dbReference>
<accession>A0A828Z3X7</accession>